<keyword evidence="3" id="KW-0812">Transmembrane</keyword>
<evidence type="ECO:0000256" key="2">
    <source>
        <dbReference type="SAM" id="MobiDB-lite"/>
    </source>
</evidence>
<keyword evidence="1 3" id="KW-0472">Membrane</keyword>
<dbReference type="Gene3D" id="3.30.1330.60">
    <property type="entry name" value="OmpA-like domain"/>
    <property type="match status" value="1"/>
</dbReference>
<evidence type="ECO:0000313" key="6">
    <source>
        <dbReference type="Proteomes" id="UP000295499"/>
    </source>
</evidence>
<dbReference type="PANTHER" id="PTHR30329:SF21">
    <property type="entry name" value="LIPOPROTEIN YIAD-RELATED"/>
    <property type="match status" value="1"/>
</dbReference>
<dbReference type="InterPro" id="IPR006665">
    <property type="entry name" value="OmpA-like"/>
</dbReference>
<proteinExistence type="predicted"/>
<dbReference type="Proteomes" id="UP000295499">
    <property type="component" value="Unassembled WGS sequence"/>
</dbReference>
<evidence type="ECO:0000259" key="4">
    <source>
        <dbReference type="PROSITE" id="PS51123"/>
    </source>
</evidence>
<gene>
    <name evidence="5" type="ORF">CLV32_0136</name>
</gene>
<dbReference type="GO" id="GO:0016020">
    <property type="term" value="C:membrane"/>
    <property type="evidence" value="ECO:0007669"/>
    <property type="project" value="UniProtKB-UniRule"/>
</dbReference>
<keyword evidence="3" id="KW-1133">Transmembrane helix</keyword>
<dbReference type="PROSITE" id="PS51123">
    <property type="entry name" value="OMPA_2"/>
    <property type="match status" value="1"/>
</dbReference>
<reference evidence="5 6" key="1">
    <citation type="submission" date="2019-03" db="EMBL/GenBank/DDBJ databases">
        <title>Genomic Encyclopedia of Archaeal and Bacterial Type Strains, Phase II (KMG-II): from individual species to whole genera.</title>
        <authorList>
            <person name="Goeker M."/>
        </authorList>
    </citation>
    <scope>NUCLEOTIDE SEQUENCE [LARGE SCALE GENOMIC DNA]</scope>
    <source>
        <strain evidence="5 6">DSM 19034</strain>
    </source>
</reference>
<protein>
    <submittedName>
        <fullName evidence="5">Outer membrane protein OmpA-like peptidoglycan-associated protein</fullName>
    </submittedName>
</protein>
<feature type="region of interest" description="Disordered" evidence="2">
    <location>
        <begin position="1"/>
        <end position="37"/>
    </location>
</feature>
<dbReference type="InterPro" id="IPR036737">
    <property type="entry name" value="OmpA-like_sf"/>
</dbReference>
<name>A0A4R6INZ8_9SPHI</name>
<sequence>MAFNLNKNDAPEASATTSSKFELSKTTTAPDATTPDQPKKSNVIGYLIIALLLIGGATWYFLSSKSSLAKKNDAVVTANKPAVDTSYAAQPSISTNTVVENDSHVSAAISTVASNSGKNVIRKIPVLFASGATNFSDVDPLVVNEILKSLSSNSELSVEVLGYASSEGSMAINQSISQARANAFKAYLISKSIAPNRIIVVGKGTENPIASNITESGRKKNRRVEVKFHSI</sequence>
<feature type="compositionally biased region" description="Low complexity" evidence="2">
    <location>
        <begin position="26"/>
        <end position="36"/>
    </location>
</feature>
<dbReference type="RefSeq" id="WP_133551393.1">
    <property type="nucleotide sequence ID" value="NZ_SNWM01000001.1"/>
</dbReference>
<feature type="domain" description="OmpA-like" evidence="4">
    <location>
        <begin position="115"/>
        <end position="231"/>
    </location>
</feature>
<dbReference type="OrthoDB" id="9782229at2"/>
<feature type="transmembrane region" description="Helical" evidence="3">
    <location>
        <begin position="43"/>
        <end position="62"/>
    </location>
</feature>
<evidence type="ECO:0000256" key="1">
    <source>
        <dbReference type="PROSITE-ProRule" id="PRU00473"/>
    </source>
</evidence>
<dbReference type="SUPFAM" id="SSF103088">
    <property type="entry name" value="OmpA-like"/>
    <property type="match status" value="1"/>
</dbReference>
<evidence type="ECO:0000256" key="3">
    <source>
        <dbReference type="SAM" id="Phobius"/>
    </source>
</evidence>
<dbReference type="AlphaFoldDB" id="A0A4R6INZ8"/>
<feature type="compositionally biased region" description="Polar residues" evidence="2">
    <location>
        <begin position="14"/>
        <end position="25"/>
    </location>
</feature>
<organism evidence="5 6">
    <name type="scientific">Pedobacter duraquae</name>
    <dbReference type="NCBI Taxonomy" id="425511"/>
    <lineage>
        <taxon>Bacteria</taxon>
        <taxon>Pseudomonadati</taxon>
        <taxon>Bacteroidota</taxon>
        <taxon>Sphingobacteriia</taxon>
        <taxon>Sphingobacteriales</taxon>
        <taxon>Sphingobacteriaceae</taxon>
        <taxon>Pedobacter</taxon>
    </lineage>
</organism>
<dbReference type="CDD" id="cd07185">
    <property type="entry name" value="OmpA_C-like"/>
    <property type="match status" value="1"/>
</dbReference>
<dbReference type="EMBL" id="SNWM01000001">
    <property type="protein sequence ID" value="TDO23851.1"/>
    <property type="molecule type" value="Genomic_DNA"/>
</dbReference>
<keyword evidence="6" id="KW-1185">Reference proteome</keyword>
<accession>A0A4R6INZ8</accession>
<dbReference type="InterPro" id="IPR050330">
    <property type="entry name" value="Bact_OuterMem_StrucFunc"/>
</dbReference>
<dbReference type="PANTHER" id="PTHR30329">
    <property type="entry name" value="STATOR ELEMENT OF FLAGELLAR MOTOR COMPLEX"/>
    <property type="match status" value="1"/>
</dbReference>
<comment type="caution">
    <text evidence="5">The sequence shown here is derived from an EMBL/GenBank/DDBJ whole genome shotgun (WGS) entry which is preliminary data.</text>
</comment>
<evidence type="ECO:0000313" key="5">
    <source>
        <dbReference type="EMBL" id="TDO23851.1"/>
    </source>
</evidence>
<dbReference type="Pfam" id="PF00691">
    <property type="entry name" value="OmpA"/>
    <property type="match status" value="1"/>
</dbReference>